<dbReference type="Gene3D" id="1.10.510.10">
    <property type="entry name" value="Transferase(Phosphotransferase) domain 1"/>
    <property type="match status" value="1"/>
</dbReference>
<dbReference type="CDD" id="cd14014">
    <property type="entry name" value="STKc_PknB_like"/>
    <property type="match status" value="1"/>
</dbReference>
<dbReference type="PROSITE" id="PS00108">
    <property type="entry name" value="PROTEIN_KINASE_ST"/>
    <property type="match status" value="1"/>
</dbReference>
<feature type="domain" description="Protein kinase" evidence="6">
    <location>
        <begin position="62"/>
        <end position="313"/>
    </location>
</feature>
<keyword evidence="1 7" id="KW-0808">Transferase</keyword>
<feature type="region of interest" description="Disordered" evidence="5">
    <location>
        <begin position="36"/>
        <end position="55"/>
    </location>
</feature>
<dbReference type="SMART" id="SM00220">
    <property type="entry name" value="S_TKc"/>
    <property type="match status" value="1"/>
</dbReference>
<evidence type="ECO:0000256" key="2">
    <source>
        <dbReference type="ARBA" id="ARBA00022741"/>
    </source>
</evidence>
<evidence type="ECO:0000256" key="5">
    <source>
        <dbReference type="SAM" id="MobiDB-lite"/>
    </source>
</evidence>
<evidence type="ECO:0000256" key="1">
    <source>
        <dbReference type="ARBA" id="ARBA00022679"/>
    </source>
</evidence>
<dbReference type="PANTHER" id="PTHR43289:SF34">
    <property type="entry name" value="SERINE_THREONINE-PROTEIN KINASE YBDM-RELATED"/>
    <property type="match status" value="1"/>
</dbReference>
<dbReference type="PANTHER" id="PTHR43289">
    <property type="entry name" value="MITOGEN-ACTIVATED PROTEIN KINASE KINASE KINASE 20-RELATED"/>
    <property type="match status" value="1"/>
</dbReference>
<feature type="region of interest" description="Disordered" evidence="5">
    <location>
        <begin position="1"/>
        <end position="21"/>
    </location>
</feature>
<evidence type="ECO:0000256" key="4">
    <source>
        <dbReference type="ARBA" id="ARBA00022840"/>
    </source>
</evidence>
<evidence type="ECO:0000313" key="7">
    <source>
        <dbReference type="EMBL" id="MFC5750139.1"/>
    </source>
</evidence>
<dbReference type="Gene3D" id="3.30.200.20">
    <property type="entry name" value="Phosphorylase Kinase, domain 1"/>
    <property type="match status" value="1"/>
</dbReference>
<proteinExistence type="predicted"/>
<keyword evidence="3 7" id="KW-0418">Kinase</keyword>
<dbReference type="Pfam" id="PF00069">
    <property type="entry name" value="Pkinase"/>
    <property type="match status" value="1"/>
</dbReference>
<comment type="caution">
    <text evidence="7">The sequence shown here is derived from an EMBL/GenBank/DDBJ whole genome shotgun (WGS) entry which is preliminary data.</text>
</comment>
<gene>
    <name evidence="7" type="ORF">ACFPZN_31315</name>
</gene>
<reference evidence="8" key="1">
    <citation type="journal article" date="2019" name="Int. J. Syst. Evol. Microbiol.">
        <title>The Global Catalogue of Microorganisms (GCM) 10K type strain sequencing project: providing services to taxonomists for standard genome sequencing and annotation.</title>
        <authorList>
            <consortium name="The Broad Institute Genomics Platform"/>
            <consortium name="The Broad Institute Genome Sequencing Center for Infectious Disease"/>
            <person name="Wu L."/>
            <person name="Ma J."/>
        </authorList>
    </citation>
    <scope>NUCLEOTIDE SEQUENCE [LARGE SCALE GENOMIC DNA]</scope>
    <source>
        <strain evidence="8">KCTC 42087</strain>
    </source>
</reference>
<dbReference type="InterPro" id="IPR008271">
    <property type="entry name" value="Ser/Thr_kinase_AS"/>
</dbReference>
<dbReference type="InterPro" id="IPR000719">
    <property type="entry name" value="Prot_kinase_dom"/>
</dbReference>
<dbReference type="EMBL" id="JBHSON010000050">
    <property type="protein sequence ID" value="MFC5750139.1"/>
    <property type="molecule type" value="Genomic_DNA"/>
</dbReference>
<protein>
    <submittedName>
        <fullName evidence="7">Serine/threonine-protein kinase</fullName>
        <ecNumber evidence="7">2.7.11.1</ecNumber>
    </submittedName>
</protein>
<keyword evidence="8" id="KW-1185">Reference proteome</keyword>
<dbReference type="EC" id="2.7.11.1" evidence="7"/>
<accession>A0ABW1A3Y2</accession>
<name>A0ABW1A3Y2_9ACTN</name>
<organism evidence="7 8">
    <name type="scientific">Actinomadura rugatobispora</name>
    <dbReference type="NCBI Taxonomy" id="1994"/>
    <lineage>
        <taxon>Bacteria</taxon>
        <taxon>Bacillati</taxon>
        <taxon>Actinomycetota</taxon>
        <taxon>Actinomycetes</taxon>
        <taxon>Streptosporangiales</taxon>
        <taxon>Thermomonosporaceae</taxon>
        <taxon>Actinomadura</taxon>
    </lineage>
</organism>
<dbReference type="GO" id="GO:0004674">
    <property type="term" value="F:protein serine/threonine kinase activity"/>
    <property type="evidence" value="ECO:0007669"/>
    <property type="project" value="UniProtKB-EC"/>
</dbReference>
<dbReference type="PROSITE" id="PS50011">
    <property type="entry name" value="PROTEIN_KINASE_DOM"/>
    <property type="match status" value="1"/>
</dbReference>
<dbReference type="SUPFAM" id="SSF56112">
    <property type="entry name" value="Protein kinase-like (PK-like)"/>
    <property type="match status" value="1"/>
</dbReference>
<evidence type="ECO:0000313" key="8">
    <source>
        <dbReference type="Proteomes" id="UP001596074"/>
    </source>
</evidence>
<dbReference type="InterPro" id="IPR011009">
    <property type="entry name" value="Kinase-like_dom_sf"/>
</dbReference>
<evidence type="ECO:0000256" key="3">
    <source>
        <dbReference type="ARBA" id="ARBA00022777"/>
    </source>
</evidence>
<keyword evidence="4" id="KW-0067">ATP-binding</keyword>
<evidence type="ECO:0000259" key="6">
    <source>
        <dbReference type="PROSITE" id="PS50011"/>
    </source>
</evidence>
<dbReference type="Proteomes" id="UP001596074">
    <property type="component" value="Unassembled WGS sequence"/>
</dbReference>
<sequence>MEGPDTGRPLHPLDIGGGRRNRLRLRRDATARVPRLTWPTHPSGAHTLHPLEPGDPDKIGPYRPLARLGAGGVGIVFLARSRGGRAVAVKVIRPELADQSGFRDRFAREIAAVRRVGGAFTCAVLDADADAPRPWLATEFVAGPSLHQAVASHGPLPPAALQRLAAGLAEALSSIHAAGVVHRDLKPSNVLLAGDGPRVIDFGIARPADESALTATGVFVGSAGYMAPELVLGTEIGPAGDVFSLGAVLAFAATGQGPFGTGPAPVLLHRVVHEAPDLAAVPTEVLRALIAACLDKDARRRPLPRDVAAAPVPVPVPGAATWPSGPLTGDIRDRETELTTMLRRGPSAPGRRRFLVAGLAGAGLAVAGGAAAWTTWRLGGAGEKQIKHLWTVRAKSRDAEPRIRLGNTFLYLEDQTLQALEAASGERLWQHSAGLGSTRPAVAAGPSSILLCELDLTELDLTTGEGRTIFR</sequence>
<keyword evidence="2" id="KW-0547">Nucleotide-binding</keyword>